<gene>
    <name evidence="2" type="ORF">BET01_01785</name>
</gene>
<sequence length="258" mass="28686">MPNDSDYTYGNDMDQMEPYMFSDDKSLVKSPVENKDFIVQDLEYLQGLYPGHIKRLQEYVVSACDHLDYKNSPIYDEFPDRILIHQICDSICSQILTDGILPEGQLPEAGSEAFDPGNSSVEIEEWGEEANERELLSKQNSNSWGPPGPNRPWGPPWGPPPGPNRPWGPPWGPPPGPNRPWGPPWGPSPGPNPPCGNPWGPPCKNPWGPNPGPNPPWGPPWGPPGPRPGKNNPWLTDVVSVLLLNEMHRRRCASGRCR</sequence>
<evidence type="ECO:0000313" key="3">
    <source>
        <dbReference type="Proteomes" id="UP000284277"/>
    </source>
</evidence>
<protein>
    <submittedName>
        <fullName evidence="2">Uncharacterized protein</fullName>
    </submittedName>
</protein>
<proteinExistence type="predicted"/>
<name>A0A419TCD6_9FIRM</name>
<organism evidence="2 3">
    <name type="scientific">Lacrimispora algidixylanolytica</name>
    <dbReference type="NCBI Taxonomy" id="94868"/>
    <lineage>
        <taxon>Bacteria</taxon>
        <taxon>Bacillati</taxon>
        <taxon>Bacillota</taxon>
        <taxon>Clostridia</taxon>
        <taxon>Lachnospirales</taxon>
        <taxon>Lachnospiraceae</taxon>
        <taxon>Lacrimispora</taxon>
    </lineage>
</organism>
<evidence type="ECO:0000256" key="1">
    <source>
        <dbReference type="SAM" id="MobiDB-lite"/>
    </source>
</evidence>
<dbReference type="RefSeq" id="WP_120195042.1">
    <property type="nucleotide sequence ID" value="NZ_MCIA01000001.1"/>
</dbReference>
<evidence type="ECO:0000313" key="2">
    <source>
        <dbReference type="EMBL" id="RKD35102.1"/>
    </source>
</evidence>
<comment type="caution">
    <text evidence="2">The sequence shown here is derived from an EMBL/GenBank/DDBJ whole genome shotgun (WGS) entry which is preliminary data.</text>
</comment>
<dbReference type="AlphaFoldDB" id="A0A419TCD6"/>
<keyword evidence="3" id="KW-1185">Reference proteome</keyword>
<accession>A0A419TCD6</accession>
<feature type="region of interest" description="Disordered" evidence="1">
    <location>
        <begin position="128"/>
        <end position="234"/>
    </location>
</feature>
<dbReference type="EMBL" id="MCIA01000001">
    <property type="protein sequence ID" value="RKD35102.1"/>
    <property type="molecule type" value="Genomic_DNA"/>
</dbReference>
<feature type="compositionally biased region" description="Pro residues" evidence="1">
    <location>
        <begin position="146"/>
        <end position="227"/>
    </location>
</feature>
<reference evidence="2 3" key="1">
    <citation type="submission" date="2016-08" db="EMBL/GenBank/DDBJ databases">
        <title>A new outlook on sporulation: Clostridium algidixylanolyticum.</title>
        <authorList>
            <person name="Poppleton D.I."/>
            <person name="Gribaldo S."/>
        </authorList>
    </citation>
    <scope>NUCLEOTIDE SEQUENCE [LARGE SCALE GENOMIC DNA]</scope>
    <source>
        <strain evidence="2 3">SPL73</strain>
    </source>
</reference>
<dbReference type="Proteomes" id="UP000284277">
    <property type="component" value="Unassembled WGS sequence"/>
</dbReference>